<dbReference type="AlphaFoldDB" id="A0A1V3GAE4"/>
<comment type="caution">
    <text evidence="2">The sequence shown here is derived from an EMBL/GenBank/DDBJ whole genome shotgun (WGS) entry which is preliminary data.</text>
</comment>
<sequence>MFFIYVFFVLAEVNGRVIIIKGFFLKYCCYLELLFICKMIVAQGCRLLRDERSGETPNGAKRQEAHRTPRGKRATWSGNQPLSRATMYAKTAE</sequence>
<proteinExistence type="predicted"/>
<accession>A0A1V3GAE4</accession>
<evidence type="ECO:0000313" key="3">
    <source>
        <dbReference type="Proteomes" id="UP000188597"/>
    </source>
</evidence>
<organism evidence="2 3">
    <name type="scientific">Fictibacillus arsenicus</name>
    <dbReference type="NCBI Taxonomy" id="255247"/>
    <lineage>
        <taxon>Bacteria</taxon>
        <taxon>Bacillati</taxon>
        <taxon>Bacillota</taxon>
        <taxon>Bacilli</taxon>
        <taxon>Bacillales</taxon>
        <taxon>Fictibacillaceae</taxon>
        <taxon>Fictibacillus</taxon>
    </lineage>
</organism>
<evidence type="ECO:0000256" key="1">
    <source>
        <dbReference type="SAM" id="MobiDB-lite"/>
    </source>
</evidence>
<evidence type="ECO:0000313" key="2">
    <source>
        <dbReference type="EMBL" id="OOE13814.1"/>
    </source>
</evidence>
<gene>
    <name evidence="2" type="ORF">UN64_00955</name>
</gene>
<dbReference type="Proteomes" id="UP000188597">
    <property type="component" value="Unassembled WGS sequence"/>
</dbReference>
<dbReference type="OrthoDB" id="2943090at2"/>
<name>A0A1V3GAE4_9BACL</name>
<protein>
    <submittedName>
        <fullName evidence="2">Uncharacterized protein</fullName>
    </submittedName>
</protein>
<reference evidence="2 3" key="1">
    <citation type="submission" date="2016-11" db="EMBL/GenBank/DDBJ databases">
        <authorList>
            <person name="Jaros S."/>
            <person name="Januszkiewicz K."/>
            <person name="Wedrychowicz H."/>
        </authorList>
    </citation>
    <scope>NUCLEOTIDE SEQUENCE [LARGE SCALE GENOMIC DNA]</scope>
    <source>
        <strain evidence="2 3">Con a/3</strain>
    </source>
</reference>
<feature type="region of interest" description="Disordered" evidence="1">
    <location>
        <begin position="51"/>
        <end position="93"/>
    </location>
</feature>
<dbReference type="EMBL" id="MQMF01000001">
    <property type="protein sequence ID" value="OOE13814.1"/>
    <property type="molecule type" value="Genomic_DNA"/>
</dbReference>